<comment type="caution">
    <text evidence="2">The sequence shown here is derived from an EMBL/GenBank/DDBJ whole genome shotgun (WGS) entry which is preliminary data.</text>
</comment>
<dbReference type="AlphaFoldDB" id="A0A1R3I8X4"/>
<organism evidence="2 3">
    <name type="scientific">Corchorus capsularis</name>
    <name type="common">Jute</name>
    <dbReference type="NCBI Taxonomy" id="210143"/>
    <lineage>
        <taxon>Eukaryota</taxon>
        <taxon>Viridiplantae</taxon>
        <taxon>Streptophyta</taxon>
        <taxon>Embryophyta</taxon>
        <taxon>Tracheophyta</taxon>
        <taxon>Spermatophyta</taxon>
        <taxon>Magnoliopsida</taxon>
        <taxon>eudicotyledons</taxon>
        <taxon>Gunneridae</taxon>
        <taxon>Pentapetalae</taxon>
        <taxon>rosids</taxon>
        <taxon>malvids</taxon>
        <taxon>Malvales</taxon>
        <taxon>Malvaceae</taxon>
        <taxon>Grewioideae</taxon>
        <taxon>Apeibeae</taxon>
        <taxon>Corchorus</taxon>
    </lineage>
</organism>
<evidence type="ECO:0000313" key="2">
    <source>
        <dbReference type="EMBL" id="OMO79043.1"/>
    </source>
</evidence>
<feature type="region of interest" description="Disordered" evidence="1">
    <location>
        <begin position="1"/>
        <end position="21"/>
    </location>
</feature>
<accession>A0A1R3I8X4</accession>
<reference evidence="2 3" key="1">
    <citation type="submission" date="2013-09" db="EMBL/GenBank/DDBJ databases">
        <title>Corchorus capsularis genome sequencing.</title>
        <authorList>
            <person name="Alam M."/>
            <person name="Haque M.S."/>
            <person name="Islam M.S."/>
            <person name="Emdad E.M."/>
            <person name="Islam M.M."/>
            <person name="Ahmed B."/>
            <person name="Halim A."/>
            <person name="Hossen Q.M.M."/>
            <person name="Hossain M.Z."/>
            <person name="Ahmed R."/>
            <person name="Khan M.M."/>
            <person name="Islam R."/>
            <person name="Rashid M.M."/>
            <person name="Khan S.A."/>
            <person name="Rahman M.S."/>
            <person name="Alam M."/>
        </authorList>
    </citation>
    <scope>NUCLEOTIDE SEQUENCE [LARGE SCALE GENOMIC DNA]</scope>
    <source>
        <strain evidence="3">cv. CVL-1</strain>
        <tissue evidence="2">Whole seedling</tissue>
    </source>
</reference>
<evidence type="ECO:0000256" key="1">
    <source>
        <dbReference type="SAM" id="MobiDB-lite"/>
    </source>
</evidence>
<dbReference type="EMBL" id="AWWV01010499">
    <property type="protein sequence ID" value="OMO79043.1"/>
    <property type="molecule type" value="Genomic_DNA"/>
</dbReference>
<protein>
    <submittedName>
        <fullName evidence="2">Uncharacterized protein</fullName>
    </submittedName>
</protein>
<gene>
    <name evidence="2" type="ORF">CCACVL1_13942</name>
</gene>
<evidence type="ECO:0000313" key="3">
    <source>
        <dbReference type="Proteomes" id="UP000188268"/>
    </source>
</evidence>
<keyword evidence="3" id="KW-1185">Reference proteome</keyword>
<proteinExistence type="predicted"/>
<dbReference type="Proteomes" id="UP000188268">
    <property type="component" value="Unassembled WGS sequence"/>
</dbReference>
<name>A0A1R3I8X4_COCAP</name>
<sequence>MAGAVGSSSSLFAKSPIAQSA</sequence>